<reference evidence="14 15" key="1">
    <citation type="submission" date="2024-03" db="EMBL/GenBank/DDBJ databases">
        <title>High-quality draft genome sequence of Oceanobacter sp. wDCs-4.</title>
        <authorList>
            <person name="Dong C."/>
        </authorList>
    </citation>
    <scope>NUCLEOTIDE SEQUENCE [LARGE SCALE GENOMIC DNA]</scope>
    <source>
        <strain evidence="15">wDCs-4</strain>
    </source>
</reference>
<keyword evidence="9" id="KW-0175">Coiled coil</keyword>
<dbReference type="CDD" id="cd17546">
    <property type="entry name" value="REC_hyHK_CKI1_RcsC-like"/>
    <property type="match status" value="1"/>
</dbReference>
<keyword evidence="7" id="KW-0902">Two-component regulatory system</keyword>
<organism evidence="14 15">
    <name type="scientific">Oceanobacter antarcticus</name>
    <dbReference type="NCBI Taxonomy" id="3133425"/>
    <lineage>
        <taxon>Bacteria</taxon>
        <taxon>Pseudomonadati</taxon>
        <taxon>Pseudomonadota</taxon>
        <taxon>Gammaproteobacteria</taxon>
        <taxon>Oceanospirillales</taxon>
        <taxon>Oceanospirillaceae</taxon>
        <taxon>Oceanobacter</taxon>
    </lineage>
</organism>
<dbReference type="PROSITE" id="PS50885">
    <property type="entry name" value="HAMP"/>
    <property type="match status" value="1"/>
</dbReference>
<feature type="domain" description="Response regulatory" evidence="12">
    <location>
        <begin position="505"/>
        <end position="621"/>
    </location>
</feature>
<keyword evidence="6" id="KW-0418">Kinase</keyword>
<dbReference type="SUPFAM" id="SSF47384">
    <property type="entry name" value="Homodimeric domain of signal transducing histidine kinase"/>
    <property type="match status" value="1"/>
</dbReference>
<evidence type="ECO:0000256" key="8">
    <source>
        <dbReference type="PROSITE-ProRule" id="PRU00169"/>
    </source>
</evidence>
<dbReference type="InterPro" id="IPR001789">
    <property type="entry name" value="Sig_transdc_resp-reg_receiver"/>
</dbReference>
<dbReference type="PRINTS" id="PR00344">
    <property type="entry name" value="BCTRLSENSOR"/>
</dbReference>
<dbReference type="RefSeq" id="WP_416204417.1">
    <property type="nucleotide sequence ID" value="NZ_JBBKTX010000001.1"/>
</dbReference>
<evidence type="ECO:0000256" key="7">
    <source>
        <dbReference type="ARBA" id="ARBA00023012"/>
    </source>
</evidence>
<evidence type="ECO:0000256" key="2">
    <source>
        <dbReference type="ARBA" id="ARBA00004370"/>
    </source>
</evidence>
<dbReference type="Gene3D" id="1.10.287.130">
    <property type="match status" value="1"/>
</dbReference>
<name>A0ABW8ND17_9GAMM</name>
<accession>A0ABW8ND17</accession>
<keyword evidence="15" id="KW-1185">Reference proteome</keyword>
<feature type="domain" description="HAMP" evidence="13">
    <location>
        <begin position="186"/>
        <end position="238"/>
    </location>
</feature>
<dbReference type="Gene3D" id="3.40.50.2300">
    <property type="match status" value="1"/>
</dbReference>
<dbReference type="InterPro" id="IPR036097">
    <property type="entry name" value="HisK_dim/P_sf"/>
</dbReference>
<feature type="coiled-coil region" evidence="9">
    <location>
        <begin position="219"/>
        <end position="253"/>
    </location>
</feature>
<keyword evidence="4 8" id="KW-0597">Phosphoprotein</keyword>
<dbReference type="PROSITE" id="PS50109">
    <property type="entry name" value="HIS_KIN"/>
    <property type="match status" value="1"/>
</dbReference>
<evidence type="ECO:0000256" key="3">
    <source>
        <dbReference type="ARBA" id="ARBA00012438"/>
    </source>
</evidence>
<dbReference type="SUPFAM" id="SSF158472">
    <property type="entry name" value="HAMP domain-like"/>
    <property type="match status" value="1"/>
</dbReference>
<evidence type="ECO:0000313" key="14">
    <source>
        <dbReference type="EMBL" id="MFK4750852.1"/>
    </source>
</evidence>
<dbReference type="EC" id="2.7.13.3" evidence="3"/>
<dbReference type="Pfam" id="PF00512">
    <property type="entry name" value="HisKA"/>
    <property type="match status" value="1"/>
</dbReference>
<dbReference type="Proteomes" id="UP001620597">
    <property type="component" value="Unassembled WGS sequence"/>
</dbReference>
<dbReference type="PROSITE" id="PS50110">
    <property type="entry name" value="RESPONSE_REGULATORY"/>
    <property type="match status" value="1"/>
</dbReference>
<dbReference type="Gene3D" id="3.30.565.10">
    <property type="entry name" value="Histidine kinase-like ATPase, C-terminal domain"/>
    <property type="match status" value="1"/>
</dbReference>
<feature type="transmembrane region" description="Helical" evidence="10">
    <location>
        <begin position="162"/>
        <end position="184"/>
    </location>
</feature>
<dbReference type="SMART" id="SM00387">
    <property type="entry name" value="HATPase_c"/>
    <property type="match status" value="1"/>
</dbReference>
<protein>
    <recommendedName>
        <fullName evidence="3">histidine kinase</fullName>
        <ecNumber evidence="3">2.7.13.3</ecNumber>
    </recommendedName>
</protein>
<dbReference type="SMART" id="SM00448">
    <property type="entry name" value="REC"/>
    <property type="match status" value="1"/>
</dbReference>
<dbReference type="SUPFAM" id="SSF55874">
    <property type="entry name" value="ATPase domain of HSP90 chaperone/DNA topoisomerase II/histidine kinase"/>
    <property type="match status" value="1"/>
</dbReference>
<comment type="caution">
    <text evidence="14">The sequence shown here is derived from an EMBL/GenBank/DDBJ whole genome shotgun (WGS) entry which is preliminary data.</text>
</comment>
<dbReference type="InterPro" id="IPR004358">
    <property type="entry name" value="Sig_transdc_His_kin-like_C"/>
</dbReference>
<dbReference type="PANTHER" id="PTHR45339">
    <property type="entry name" value="HYBRID SIGNAL TRANSDUCTION HISTIDINE KINASE J"/>
    <property type="match status" value="1"/>
</dbReference>
<dbReference type="Pfam" id="PF00072">
    <property type="entry name" value="Response_reg"/>
    <property type="match status" value="1"/>
</dbReference>
<proteinExistence type="predicted"/>
<keyword evidence="10" id="KW-0812">Transmembrane</keyword>
<evidence type="ECO:0000259" key="13">
    <source>
        <dbReference type="PROSITE" id="PS50885"/>
    </source>
</evidence>
<evidence type="ECO:0000256" key="10">
    <source>
        <dbReference type="SAM" id="Phobius"/>
    </source>
</evidence>
<evidence type="ECO:0000259" key="11">
    <source>
        <dbReference type="PROSITE" id="PS50109"/>
    </source>
</evidence>
<evidence type="ECO:0000313" key="15">
    <source>
        <dbReference type="Proteomes" id="UP001620597"/>
    </source>
</evidence>
<dbReference type="Gene3D" id="6.10.340.10">
    <property type="match status" value="1"/>
</dbReference>
<dbReference type="PANTHER" id="PTHR45339:SF1">
    <property type="entry name" value="HYBRID SIGNAL TRANSDUCTION HISTIDINE KINASE J"/>
    <property type="match status" value="1"/>
</dbReference>
<feature type="domain" description="Histidine kinase" evidence="11">
    <location>
        <begin position="267"/>
        <end position="488"/>
    </location>
</feature>
<dbReference type="InterPro" id="IPR003594">
    <property type="entry name" value="HATPase_dom"/>
</dbReference>
<keyword evidence="10" id="KW-1133">Transmembrane helix</keyword>
<evidence type="ECO:0000256" key="1">
    <source>
        <dbReference type="ARBA" id="ARBA00000085"/>
    </source>
</evidence>
<comment type="subcellular location">
    <subcellularLocation>
        <location evidence="2">Membrane</location>
    </subcellularLocation>
</comment>
<comment type="catalytic activity">
    <reaction evidence="1">
        <text>ATP + protein L-histidine = ADP + protein N-phospho-L-histidine.</text>
        <dbReference type="EC" id="2.7.13.3"/>
    </reaction>
</comment>
<dbReference type="SMART" id="SM00304">
    <property type="entry name" value="HAMP"/>
    <property type="match status" value="1"/>
</dbReference>
<dbReference type="SUPFAM" id="SSF52172">
    <property type="entry name" value="CheY-like"/>
    <property type="match status" value="1"/>
</dbReference>
<dbReference type="CDD" id="cd00082">
    <property type="entry name" value="HisKA"/>
    <property type="match status" value="1"/>
</dbReference>
<dbReference type="CDD" id="cd06225">
    <property type="entry name" value="HAMP"/>
    <property type="match status" value="1"/>
</dbReference>
<feature type="transmembrane region" description="Helical" evidence="10">
    <location>
        <begin position="12"/>
        <end position="33"/>
    </location>
</feature>
<sequence length="633" mass="70376">MISVRRWSIRLRIMLVATIPVVLAAILITSYHMMQRWEELQRETDSLANIALEHLVAGAEYPIFSGNYQLLNPVVMAVLKQPSIAAVEILDMSGKRLYFQQTERYEEIPRKDVRTLTREIFPEIPALDSLSEFDSQQPEVHRIGLVKMEVADTFIRQRQDAIMYQSMVAGLGFVLVSMLVAGGISTTIIPPLERLTGFIGQLASGNVKQRITIDSGAEIGNLQDSANRLAESLQHAQEAHRRYTAELREEQHKSQQASQAKSEFLAMMSHELRTPLNGAVGMLQLIALDNKAEEFYEYKSMAEQSLTNLAQLLEDVLVVVDTEKNNLPVVFAEHPLPEILATLMHEFSLRALEKRLSFVVEYDDILSQGKIRVDPSLVRQIVRHIIDNAIKFTEQGYVVALFSIHQQPTSHWLRIQVKDTGIGIPPDKRHKVMEAFSQISSSFSRQYDGIGLGLTISQHISHILGGSIQLRDNDGGGTQVLINLPIKRSVVSGNQDTDVLGMALAVLVVEDNVVNLKVAEKMILKACPGANVVAAENGERCLECVAEQDFDLILMDCQMPVLDGFETTRRLRANGVTTPIVACTANGSDLVFRRCIGVGMNDYLGKPLSLASLQATLLKWGRKGGTEVSTTDR</sequence>
<evidence type="ECO:0000259" key="12">
    <source>
        <dbReference type="PROSITE" id="PS50110"/>
    </source>
</evidence>
<evidence type="ECO:0000256" key="9">
    <source>
        <dbReference type="SAM" id="Coils"/>
    </source>
</evidence>
<dbReference type="EMBL" id="JBBKTX010000001">
    <property type="protein sequence ID" value="MFK4750852.1"/>
    <property type="molecule type" value="Genomic_DNA"/>
</dbReference>
<dbReference type="InterPro" id="IPR005467">
    <property type="entry name" value="His_kinase_dom"/>
</dbReference>
<evidence type="ECO:0000256" key="6">
    <source>
        <dbReference type="ARBA" id="ARBA00022777"/>
    </source>
</evidence>
<keyword evidence="10" id="KW-0472">Membrane</keyword>
<dbReference type="InterPro" id="IPR011006">
    <property type="entry name" value="CheY-like_superfamily"/>
</dbReference>
<dbReference type="SMART" id="SM00388">
    <property type="entry name" value="HisKA"/>
    <property type="match status" value="1"/>
</dbReference>
<dbReference type="InterPro" id="IPR036890">
    <property type="entry name" value="HATPase_C_sf"/>
</dbReference>
<keyword evidence="5" id="KW-0808">Transferase</keyword>
<dbReference type="InterPro" id="IPR003660">
    <property type="entry name" value="HAMP_dom"/>
</dbReference>
<evidence type="ECO:0000256" key="4">
    <source>
        <dbReference type="ARBA" id="ARBA00022553"/>
    </source>
</evidence>
<dbReference type="InterPro" id="IPR003661">
    <property type="entry name" value="HisK_dim/P_dom"/>
</dbReference>
<gene>
    <name evidence="14" type="ORF">WG929_00380</name>
</gene>
<feature type="modified residue" description="4-aspartylphosphate" evidence="8">
    <location>
        <position position="556"/>
    </location>
</feature>
<dbReference type="Pfam" id="PF02518">
    <property type="entry name" value="HATPase_c"/>
    <property type="match status" value="1"/>
</dbReference>
<evidence type="ECO:0000256" key="5">
    <source>
        <dbReference type="ARBA" id="ARBA00022679"/>
    </source>
</evidence>